<organism evidence="2 3">
    <name type="scientific">Sediminibacterium goheungense</name>
    <dbReference type="NCBI Taxonomy" id="1086393"/>
    <lineage>
        <taxon>Bacteria</taxon>
        <taxon>Pseudomonadati</taxon>
        <taxon>Bacteroidota</taxon>
        <taxon>Chitinophagia</taxon>
        <taxon>Chitinophagales</taxon>
        <taxon>Chitinophagaceae</taxon>
        <taxon>Sediminibacterium</taxon>
    </lineage>
</organism>
<feature type="signal peptide" evidence="1">
    <location>
        <begin position="1"/>
        <end position="20"/>
    </location>
</feature>
<proteinExistence type="predicted"/>
<dbReference type="Gene3D" id="3.90.930.1">
    <property type="match status" value="1"/>
</dbReference>
<evidence type="ECO:0000313" key="2">
    <source>
        <dbReference type="EMBL" id="TDO22270.1"/>
    </source>
</evidence>
<dbReference type="SUPFAM" id="SSF82185">
    <property type="entry name" value="Histone H3 K4-specific methyltransferase SET7/9 N-terminal domain"/>
    <property type="match status" value="1"/>
</dbReference>
<dbReference type="OrthoDB" id="1524045at2"/>
<evidence type="ECO:0008006" key="4">
    <source>
        <dbReference type="Google" id="ProtNLM"/>
    </source>
</evidence>
<protein>
    <recommendedName>
        <fullName evidence="4">MORN repeat protein</fullName>
    </recommendedName>
</protein>
<keyword evidence="1" id="KW-0732">Signal</keyword>
<dbReference type="EMBL" id="SNWP01000018">
    <property type="protein sequence ID" value="TDO22270.1"/>
    <property type="molecule type" value="Genomic_DNA"/>
</dbReference>
<dbReference type="RefSeq" id="WP_133475877.1">
    <property type="nucleotide sequence ID" value="NZ_SNWP01000018.1"/>
</dbReference>
<name>A0A4R6IJQ9_9BACT</name>
<evidence type="ECO:0000313" key="3">
    <source>
        <dbReference type="Proteomes" id="UP000295741"/>
    </source>
</evidence>
<feature type="chain" id="PRO_5020485667" description="MORN repeat protein" evidence="1">
    <location>
        <begin position="21"/>
        <end position="344"/>
    </location>
</feature>
<comment type="caution">
    <text evidence="2">The sequence shown here is derived from an EMBL/GenBank/DDBJ whole genome shotgun (WGS) entry which is preliminary data.</text>
</comment>
<accession>A0A4R6IJQ9</accession>
<evidence type="ECO:0000256" key="1">
    <source>
        <dbReference type="SAM" id="SignalP"/>
    </source>
</evidence>
<gene>
    <name evidence="2" type="ORF">BC659_3413</name>
</gene>
<sequence length="344" mass="39069">MKLNLSIFVLFCLCVKGSFAQKTSIYYNGRWEPCEPAKAIYFSELEKTEKGWYRVDYSIVSEKLLKHGFYKDSLCTIRQGVFESFFGNGSVSGIKYYEANEKTGLDFLVYPNGFLSDSFRFKKDMPYGICVSWYPDGSPRTEMQLDTMGTGTGLVVGFFPDGTISFKGKLAQGLRKTGNWFYYHSNGQRAAVLQYPSIDDAWNGLTASIKEDPFEFAYYDSTIKYTSAICYDTNGIEQPGCKIENSMPEYPKGITAWTNYLTNIMGGVMQKHGNLEKPASYIAHFTVTTTGDPVEIMLDNTYNQSLDADVLSIFRKSKKWIPARHNNRVIPYTHRQSLTLGARY</sequence>
<dbReference type="Proteomes" id="UP000295741">
    <property type="component" value="Unassembled WGS sequence"/>
</dbReference>
<reference evidence="2 3" key="1">
    <citation type="submission" date="2019-03" db="EMBL/GenBank/DDBJ databases">
        <title>Genomic Encyclopedia of Archaeal and Bacterial Type Strains, Phase II (KMG-II): from individual species to whole genera.</title>
        <authorList>
            <person name="Goeker M."/>
        </authorList>
    </citation>
    <scope>NUCLEOTIDE SEQUENCE [LARGE SCALE GENOMIC DNA]</scope>
    <source>
        <strain evidence="2 3">DSM 28323</strain>
    </source>
</reference>
<keyword evidence="3" id="KW-1185">Reference proteome</keyword>
<dbReference type="AlphaFoldDB" id="A0A4R6IJQ9"/>